<organism evidence="2 3">
    <name type="scientific">Aureimonas ureilytica</name>
    <dbReference type="NCBI Taxonomy" id="401562"/>
    <lineage>
        <taxon>Bacteria</taxon>
        <taxon>Pseudomonadati</taxon>
        <taxon>Pseudomonadota</taxon>
        <taxon>Alphaproteobacteria</taxon>
        <taxon>Hyphomicrobiales</taxon>
        <taxon>Aurantimonadaceae</taxon>
        <taxon>Aureimonas</taxon>
    </lineage>
</organism>
<dbReference type="SMART" id="SM00507">
    <property type="entry name" value="HNHc"/>
    <property type="match status" value="1"/>
</dbReference>
<reference evidence="2 3" key="1">
    <citation type="journal article" date="2016" name="Front. Microbiol.">
        <title>Genomic Resource of Rice Seed Associated Bacteria.</title>
        <authorList>
            <person name="Midha S."/>
            <person name="Bansal K."/>
            <person name="Sharma S."/>
            <person name="Kumar N."/>
            <person name="Patil P.P."/>
            <person name="Chaudhry V."/>
            <person name="Patil P.B."/>
        </authorList>
    </citation>
    <scope>NUCLEOTIDE SEQUENCE [LARGE SCALE GENOMIC DNA]</scope>
    <source>
        <strain evidence="2 3">NS226</strain>
    </source>
</reference>
<dbReference type="GO" id="GO:0004519">
    <property type="term" value="F:endonuclease activity"/>
    <property type="evidence" value="ECO:0007669"/>
    <property type="project" value="InterPro"/>
</dbReference>
<protein>
    <recommendedName>
        <fullName evidence="1">HNH nuclease domain-containing protein</fullName>
    </recommendedName>
</protein>
<accession>A0A175RBC9</accession>
<proteinExistence type="predicted"/>
<dbReference type="Proteomes" id="UP000078272">
    <property type="component" value="Unassembled WGS sequence"/>
</dbReference>
<dbReference type="Pfam" id="PF01844">
    <property type="entry name" value="HNH"/>
    <property type="match status" value="1"/>
</dbReference>
<dbReference type="GO" id="GO:0008270">
    <property type="term" value="F:zinc ion binding"/>
    <property type="evidence" value="ECO:0007669"/>
    <property type="project" value="InterPro"/>
</dbReference>
<name>A0A175RBC9_9HYPH</name>
<evidence type="ECO:0000259" key="1">
    <source>
        <dbReference type="SMART" id="SM00507"/>
    </source>
</evidence>
<comment type="caution">
    <text evidence="2">The sequence shown here is derived from an EMBL/GenBank/DDBJ whole genome shotgun (WGS) entry which is preliminary data.</text>
</comment>
<evidence type="ECO:0000313" key="2">
    <source>
        <dbReference type="EMBL" id="KTQ96869.1"/>
    </source>
</evidence>
<dbReference type="GO" id="GO:0003676">
    <property type="term" value="F:nucleic acid binding"/>
    <property type="evidence" value="ECO:0007669"/>
    <property type="project" value="InterPro"/>
</dbReference>
<dbReference type="AlphaFoldDB" id="A0A175RBC9"/>
<dbReference type="InterPro" id="IPR003615">
    <property type="entry name" value="HNH_nuc"/>
</dbReference>
<dbReference type="InterPro" id="IPR002711">
    <property type="entry name" value="HNH"/>
</dbReference>
<dbReference type="CDD" id="cd00085">
    <property type="entry name" value="HNHc"/>
    <property type="match status" value="1"/>
</dbReference>
<dbReference type="EMBL" id="LDPZ01000013">
    <property type="protein sequence ID" value="KTQ96869.1"/>
    <property type="molecule type" value="Genomic_DNA"/>
</dbReference>
<sequence>MRGDAAARSAKPTLDFYGSAAWKAIRLQVQRECKRTCQRCRKPDTRIYVDHIVELRDGGAPLERSNLIGLCASCHGKKTAEVRQMRAEPC</sequence>
<feature type="domain" description="HNH nuclease" evidence="1">
    <location>
        <begin position="23"/>
        <end position="76"/>
    </location>
</feature>
<dbReference type="Gene3D" id="1.10.30.50">
    <property type="match status" value="1"/>
</dbReference>
<gene>
    <name evidence="2" type="ORF">NS226_06710</name>
</gene>
<evidence type="ECO:0000313" key="3">
    <source>
        <dbReference type="Proteomes" id="UP000078272"/>
    </source>
</evidence>
<dbReference type="PATRIC" id="fig|401562.3.peg.632"/>